<feature type="domain" description="FAD dependent oxidoreductase" evidence="1">
    <location>
        <begin position="33"/>
        <end position="388"/>
    </location>
</feature>
<dbReference type="InterPro" id="IPR036188">
    <property type="entry name" value="FAD/NAD-bd_sf"/>
</dbReference>
<evidence type="ECO:0000313" key="2">
    <source>
        <dbReference type="EMBL" id="MFD2660229.1"/>
    </source>
</evidence>
<dbReference type="Gene3D" id="3.30.9.10">
    <property type="entry name" value="D-Amino Acid Oxidase, subunit A, domain 2"/>
    <property type="match status" value="1"/>
</dbReference>
<comment type="caution">
    <text evidence="2">The sequence shown here is derived from an EMBL/GenBank/DDBJ whole genome shotgun (WGS) entry which is preliminary data.</text>
</comment>
<evidence type="ECO:0000259" key="1">
    <source>
        <dbReference type="Pfam" id="PF01266"/>
    </source>
</evidence>
<dbReference type="EMBL" id="JBHUMY010000007">
    <property type="protein sequence ID" value="MFD2660229.1"/>
    <property type="molecule type" value="Genomic_DNA"/>
</dbReference>
<dbReference type="PANTHER" id="PTHR13847:SF201">
    <property type="entry name" value="PUTATIBE OXIDOREDUCTASE"/>
    <property type="match status" value="1"/>
</dbReference>
<dbReference type="PANTHER" id="PTHR13847">
    <property type="entry name" value="SARCOSINE DEHYDROGENASE-RELATED"/>
    <property type="match status" value="1"/>
</dbReference>
<proteinExistence type="predicted"/>
<dbReference type="Pfam" id="PF01266">
    <property type="entry name" value="DAO"/>
    <property type="match status" value="1"/>
</dbReference>
<dbReference type="InterPro" id="IPR006076">
    <property type="entry name" value="FAD-dep_OxRdtase"/>
</dbReference>
<name>A0ABW5QV39_9BACL</name>
<dbReference type="Proteomes" id="UP001597493">
    <property type="component" value="Unassembled WGS sequence"/>
</dbReference>
<organism evidence="2 3">
    <name type="scientific">Paenibacillus thailandensis</name>
    <dbReference type="NCBI Taxonomy" id="393250"/>
    <lineage>
        <taxon>Bacteria</taxon>
        <taxon>Bacillati</taxon>
        <taxon>Bacillota</taxon>
        <taxon>Bacilli</taxon>
        <taxon>Bacillales</taxon>
        <taxon>Paenibacillaceae</taxon>
        <taxon>Paenibacillus</taxon>
    </lineage>
</organism>
<dbReference type="EC" id="1.-.-.-" evidence="2"/>
<sequence>MTKELHSGSLYWPATLTDVPSYPPLRADGKAETVIIGGGMSGVVCGYVLAKSGMPAILLEQGKITGGSTSANTGLLQFSNDIMLSDLIGQIGESAAVAFYRACKEAIEQLVHMVQALPVDASFKRRSSLYYASSEQDVPKLTREWDALRRYGFDAELWDAGDIAKRFPFVKPKAIVTHGDAEINPYRFIHGIAQAGTEAGLVIHEQTKMVSCTIDAGGGYTIRTDNGFEIKARNIVIAVGYEPEQLRGKLLKANLNRTFVAVTEPQKDLSAWHERFLLWETARPYLYLRTTPDDRVLIGGLDEEEPQPVQGNLARRRRTEKLHGLIRTFFPALDAPLAYEWCGTFGESRDNLPFIGEDPLRKRIYYCLGYGGNGSVYSILGAHLLRDLILGYDNPIARIVGFERAALADV</sequence>
<keyword evidence="2" id="KW-0560">Oxidoreductase</keyword>
<protein>
    <submittedName>
        <fullName evidence="2">NAD(P)/FAD-dependent oxidoreductase</fullName>
        <ecNumber evidence="2">1.-.-.-</ecNumber>
    </submittedName>
</protein>
<keyword evidence="3" id="KW-1185">Reference proteome</keyword>
<gene>
    <name evidence="2" type="ORF">ACFSW5_08085</name>
</gene>
<accession>A0ABW5QV39</accession>
<evidence type="ECO:0000313" key="3">
    <source>
        <dbReference type="Proteomes" id="UP001597493"/>
    </source>
</evidence>
<dbReference type="SUPFAM" id="SSF51905">
    <property type="entry name" value="FAD/NAD(P)-binding domain"/>
    <property type="match status" value="1"/>
</dbReference>
<dbReference type="Gene3D" id="3.50.50.60">
    <property type="entry name" value="FAD/NAD(P)-binding domain"/>
    <property type="match status" value="1"/>
</dbReference>
<dbReference type="GO" id="GO:0016491">
    <property type="term" value="F:oxidoreductase activity"/>
    <property type="evidence" value="ECO:0007669"/>
    <property type="project" value="UniProtKB-KW"/>
</dbReference>
<dbReference type="RefSeq" id="WP_379271255.1">
    <property type="nucleotide sequence ID" value="NZ_JBHUGT010000018.1"/>
</dbReference>
<reference evidence="3" key="1">
    <citation type="journal article" date="2019" name="Int. J. Syst. Evol. Microbiol.">
        <title>The Global Catalogue of Microorganisms (GCM) 10K type strain sequencing project: providing services to taxonomists for standard genome sequencing and annotation.</title>
        <authorList>
            <consortium name="The Broad Institute Genomics Platform"/>
            <consortium name="The Broad Institute Genome Sequencing Center for Infectious Disease"/>
            <person name="Wu L."/>
            <person name="Ma J."/>
        </authorList>
    </citation>
    <scope>NUCLEOTIDE SEQUENCE [LARGE SCALE GENOMIC DNA]</scope>
    <source>
        <strain evidence="3">TISTR 1827</strain>
    </source>
</reference>